<gene>
    <name evidence="2" type="ORF">AQUCO_01400692v1</name>
</gene>
<dbReference type="Proteomes" id="UP000230069">
    <property type="component" value="Unassembled WGS sequence"/>
</dbReference>
<evidence type="ECO:0000259" key="1">
    <source>
        <dbReference type="Pfam" id="PF25091"/>
    </source>
</evidence>
<proteinExistence type="predicted"/>
<dbReference type="Pfam" id="PF25091">
    <property type="entry name" value="DUF7806"/>
    <property type="match status" value="1"/>
</dbReference>
<dbReference type="AlphaFoldDB" id="A0A2G5DXM0"/>
<dbReference type="InterPro" id="IPR056708">
    <property type="entry name" value="DUF7806"/>
</dbReference>
<dbReference type="OrthoDB" id="759501at2759"/>
<evidence type="ECO:0000313" key="2">
    <source>
        <dbReference type="EMBL" id="PIA48273.1"/>
    </source>
</evidence>
<reference evidence="2 3" key="1">
    <citation type="submission" date="2017-09" db="EMBL/GenBank/DDBJ databases">
        <title>WGS assembly of Aquilegia coerulea Goldsmith.</title>
        <authorList>
            <person name="Hodges S."/>
            <person name="Kramer E."/>
            <person name="Nordborg M."/>
            <person name="Tomkins J."/>
            <person name="Borevitz J."/>
            <person name="Derieg N."/>
            <person name="Yan J."/>
            <person name="Mihaltcheva S."/>
            <person name="Hayes R.D."/>
            <person name="Rokhsar D."/>
        </authorList>
    </citation>
    <scope>NUCLEOTIDE SEQUENCE [LARGE SCALE GENOMIC DNA]</scope>
    <source>
        <strain evidence="3">cv. Goldsmith</strain>
    </source>
</reference>
<feature type="domain" description="DUF7806" evidence="1">
    <location>
        <begin position="43"/>
        <end position="98"/>
    </location>
</feature>
<sequence>MCCQSFGEFCRSSRALGASLVRHSIPPIHTHTPLLSLSPLFQSNLKWIPIAPEEDAELSYHVLSLGTIGRVAIDWMKEDIAFSLSMFPAFLMRVSKVVGLQLWCKS</sequence>
<dbReference type="PANTHER" id="PTHR35489:SF2">
    <property type="entry name" value="TITAN9"/>
    <property type="match status" value="1"/>
</dbReference>
<name>A0A2G5DXM0_AQUCA</name>
<dbReference type="PANTHER" id="PTHR35489">
    <property type="entry name" value="TITAN9"/>
    <property type="match status" value="1"/>
</dbReference>
<dbReference type="EMBL" id="KZ305031">
    <property type="protein sequence ID" value="PIA48273.1"/>
    <property type="molecule type" value="Genomic_DNA"/>
</dbReference>
<keyword evidence="3" id="KW-1185">Reference proteome</keyword>
<dbReference type="GO" id="GO:0003006">
    <property type="term" value="P:developmental process involved in reproduction"/>
    <property type="evidence" value="ECO:0007669"/>
    <property type="project" value="TreeGrafter"/>
</dbReference>
<protein>
    <recommendedName>
        <fullName evidence="1">DUF7806 domain-containing protein</fullName>
    </recommendedName>
</protein>
<dbReference type="InParanoid" id="A0A2G5DXM0"/>
<accession>A0A2G5DXM0</accession>
<evidence type="ECO:0000313" key="3">
    <source>
        <dbReference type="Proteomes" id="UP000230069"/>
    </source>
</evidence>
<organism evidence="2 3">
    <name type="scientific">Aquilegia coerulea</name>
    <name type="common">Rocky mountain columbine</name>
    <dbReference type="NCBI Taxonomy" id="218851"/>
    <lineage>
        <taxon>Eukaryota</taxon>
        <taxon>Viridiplantae</taxon>
        <taxon>Streptophyta</taxon>
        <taxon>Embryophyta</taxon>
        <taxon>Tracheophyta</taxon>
        <taxon>Spermatophyta</taxon>
        <taxon>Magnoliopsida</taxon>
        <taxon>Ranunculales</taxon>
        <taxon>Ranunculaceae</taxon>
        <taxon>Thalictroideae</taxon>
        <taxon>Aquilegia</taxon>
    </lineage>
</organism>